<dbReference type="EMBL" id="JAGMWN010000001">
    <property type="protein sequence ID" value="MBP5855417.1"/>
    <property type="molecule type" value="Genomic_DNA"/>
</dbReference>
<gene>
    <name evidence="3" type="ORF">KAJ83_00215</name>
</gene>
<dbReference type="InterPro" id="IPR029045">
    <property type="entry name" value="ClpP/crotonase-like_dom_sf"/>
</dbReference>
<dbReference type="InterPro" id="IPR001753">
    <property type="entry name" value="Enoyl-CoA_hydra/iso"/>
</dbReference>
<keyword evidence="4" id="KW-1185">Reference proteome</keyword>
<dbReference type="Pfam" id="PF00378">
    <property type="entry name" value="ECH_1"/>
    <property type="match status" value="1"/>
</dbReference>
<dbReference type="SUPFAM" id="SSF52096">
    <property type="entry name" value="ClpP/crotonase"/>
    <property type="match status" value="1"/>
</dbReference>
<evidence type="ECO:0000313" key="4">
    <source>
        <dbReference type="Proteomes" id="UP000672602"/>
    </source>
</evidence>
<dbReference type="CDD" id="cd06558">
    <property type="entry name" value="crotonase-like"/>
    <property type="match status" value="1"/>
</dbReference>
<dbReference type="Gene3D" id="1.10.12.10">
    <property type="entry name" value="Lyase 2-enoyl-coa Hydratase, Chain A, domain 2"/>
    <property type="match status" value="1"/>
</dbReference>
<dbReference type="Gene3D" id="3.90.226.10">
    <property type="entry name" value="2-enoyl-CoA Hydratase, Chain A, domain 1"/>
    <property type="match status" value="1"/>
</dbReference>
<comment type="similarity">
    <text evidence="1 2">Belongs to the enoyl-CoA hydratase/isomerase family.</text>
</comment>
<dbReference type="PANTHER" id="PTHR43459">
    <property type="entry name" value="ENOYL-COA HYDRATASE"/>
    <property type="match status" value="1"/>
</dbReference>
<dbReference type="InterPro" id="IPR014748">
    <property type="entry name" value="Enoyl-CoA_hydra_C"/>
</dbReference>
<comment type="caution">
    <text evidence="3">The sequence shown here is derived from an EMBL/GenBank/DDBJ whole genome shotgun (WGS) entry which is preliminary data.</text>
</comment>
<dbReference type="Proteomes" id="UP000672602">
    <property type="component" value="Unassembled WGS sequence"/>
</dbReference>
<dbReference type="InterPro" id="IPR018376">
    <property type="entry name" value="Enoyl-CoA_hyd/isom_CS"/>
</dbReference>
<proteinExistence type="inferred from homology"/>
<organism evidence="3 4">
    <name type="scientific">Marivibrio halodurans</name>
    <dbReference type="NCBI Taxonomy" id="2039722"/>
    <lineage>
        <taxon>Bacteria</taxon>
        <taxon>Pseudomonadati</taxon>
        <taxon>Pseudomonadota</taxon>
        <taxon>Alphaproteobacteria</taxon>
        <taxon>Rhodospirillales</taxon>
        <taxon>Rhodospirillaceae</taxon>
        <taxon>Marivibrio</taxon>
    </lineage>
</organism>
<accession>A0A8J7V132</accession>
<evidence type="ECO:0000256" key="2">
    <source>
        <dbReference type="RuleBase" id="RU003707"/>
    </source>
</evidence>
<protein>
    <submittedName>
        <fullName evidence="3">Enoyl-CoA hydratase/isomerase family protein</fullName>
    </submittedName>
</protein>
<reference evidence="3" key="1">
    <citation type="submission" date="2021-04" db="EMBL/GenBank/DDBJ databases">
        <authorList>
            <person name="Zhang D.-C."/>
        </authorList>
    </citation>
    <scope>NUCLEOTIDE SEQUENCE</scope>
    <source>
        <strain evidence="3">CGMCC 1.15697</strain>
    </source>
</reference>
<evidence type="ECO:0000256" key="1">
    <source>
        <dbReference type="ARBA" id="ARBA00005254"/>
    </source>
</evidence>
<dbReference type="PROSITE" id="PS00166">
    <property type="entry name" value="ENOYL_COA_HYDRATASE"/>
    <property type="match status" value="1"/>
</dbReference>
<evidence type="ECO:0000313" key="3">
    <source>
        <dbReference type="EMBL" id="MBP5855417.1"/>
    </source>
</evidence>
<sequence length="261" mass="27775">MNDTVLVSDDGAVRTLTLNRPDKMNALDLEMADALLTAARDAAASATVRCVVLRGAGRGFFAGGDVAEFARHGERAGDYAGQLIDRYHPAIETLVRMEKPVLAALHGPVAGAGLSLAMTADLAVAREDAVFSLAYSLIGASPDGGSTYFLPRLLGRRRAMEIAMLSDRFDARKALELGLVNRIASADGFDEAVTEWAQRLAAGPTGAYGRIKRLIDGSLDRDLSGQLAAEREAFLEGAKGPDFQEGIQAFVGKRKPDFEGH</sequence>
<dbReference type="AlphaFoldDB" id="A0A8J7V132"/>
<dbReference type="GO" id="GO:0003824">
    <property type="term" value="F:catalytic activity"/>
    <property type="evidence" value="ECO:0007669"/>
    <property type="project" value="InterPro"/>
</dbReference>
<name>A0A8J7V132_9PROT</name>
<dbReference type="PANTHER" id="PTHR43459:SF1">
    <property type="entry name" value="EG:BACN32G11.4 PROTEIN"/>
    <property type="match status" value="1"/>
</dbReference>